<sequence>MDYRAAELTRTEKIRFRTFMLMFGIMIGHLFYDSIFAGMIAGTALFAAERPYRQMILQKRKQVLAMQFKDLLYSMAASVSLGRDIGQAIEESEGFWKGTYDEKDHIIREIRDMTRKIRQSNMTDIEVLGDFAERSGLDDAEDLVMICATCKETGADLAGALQKGADIIGDKIMMEREIQTVMSQKRFEGRIVAASPLGITAVIKIVSPEYLEPLFMTQTGKIVATLSLCLMVAGFMLIERVNSIEI</sequence>
<protein>
    <submittedName>
        <fullName evidence="2">Type II secretion system F family protein</fullName>
    </submittedName>
</protein>
<dbReference type="AlphaFoldDB" id="A0A9D1L8V4"/>
<evidence type="ECO:0000313" key="3">
    <source>
        <dbReference type="Proteomes" id="UP000824091"/>
    </source>
</evidence>
<reference evidence="2" key="1">
    <citation type="submission" date="2020-10" db="EMBL/GenBank/DDBJ databases">
        <authorList>
            <person name="Gilroy R."/>
        </authorList>
    </citation>
    <scope>NUCLEOTIDE SEQUENCE</scope>
    <source>
        <strain evidence="2">11300</strain>
    </source>
</reference>
<organism evidence="2 3">
    <name type="scientific">Candidatus Fimisoma avicola</name>
    <dbReference type="NCBI Taxonomy" id="2840826"/>
    <lineage>
        <taxon>Bacteria</taxon>
        <taxon>Bacillati</taxon>
        <taxon>Bacillota</taxon>
        <taxon>Clostridia</taxon>
        <taxon>Eubacteriales</taxon>
        <taxon>Candidatus Fimisoma</taxon>
    </lineage>
</organism>
<proteinExistence type="predicted"/>
<feature type="transmembrane region" description="Helical" evidence="1">
    <location>
        <begin position="20"/>
        <end position="48"/>
    </location>
</feature>
<dbReference type="EMBL" id="DVMO01000061">
    <property type="protein sequence ID" value="HIU27562.1"/>
    <property type="molecule type" value="Genomic_DNA"/>
</dbReference>
<dbReference type="PANTHER" id="PTHR35007">
    <property type="entry name" value="INTEGRAL MEMBRANE PROTEIN-RELATED"/>
    <property type="match status" value="1"/>
</dbReference>
<dbReference type="Proteomes" id="UP000824091">
    <property type="component" value="Unassembled WGS sequence"/>
</dbReference>
<dbReference type="PANTHER" id="PTHR35007:SF1">
    <property type="entry name" value="PILUS ASSEMBLY PROTEIN"/>
    <property type="match status" value="1"/>
</dbReference>
<evidence type="ECO:0000256" key="1">
    <source>
        <dbReference type="SAM" id="Phobius"/>
    </source>
</evidence>
<keyword evidence="1" id="KW-1133">Transmembrane helix</keyword>
<reference evidence="2" key="2">
    <citation type="journal article" date="2021" name="PeerJ">
        <title>Extensive microbial diversity within the chicken gut microbiome revealed by metagenomics and culture.</title>
        <authorList>
            <person name="Gilroy R."/>
            <person name="Ravi A."/>
            <person name="Getino M."/>
            <person name="Pursley I."/>
            <person name="Horton D.L."/>
            <person name="Alikhan N.F."/>
            <person name="Baker D."/>
            <person name="Gharbi K."/>
            <person name="Hall N."/>
            <person name="Watson M."/>
            <person name="Adriaenssens E.M."/>
            <person name="Foster-Nyarko E."/>
            <person name="Jarju S."/>
            <person name="Secka A."/>
            <person name="Antonio M."/>
            <person name="Oren A."/>
            <person name="Chaudhuri R.R."/>
            <person name="La Ragione R."/>
            <person name="Hildebrand F."/>
            <person name="Pallen M.J."/>
        </authorList>
    </citation>
    <scope>NUCLEOTIDE SEQUENCE</scope>
    <source>
        <strain evidence="2">11300</strain>
    </source>
</reference>
<keyword evidence="1" id="KW-0472">Membrane</keyword>
<accession>A0A9D1L8V4</accession>
<evidence type="ECO:0000313" key="2">
    <source>
        <dbReference type="EMBL" id="HIU27562.1"/>
    </source>
</evidence>
<name>A0A9D1L8V4_9FIRM</name>
<keyword evidence="1" id="KW-0812">Transmembrane</keyword>
<comment type="caution">
    <text evidence="2">The sequence shown here is derived from an EMBL/GenBank/DDBJ whole genome shotgun (WGS) entry which is preliminary data.</text>
</comment>
<gene>
    <name evidence="2" type="ORF">IAD16_04220</name>
</gene>